<dbReference type="InterPro" id="IPR029025">
    <property type="entry name" value="T3SS_substrate_exporter_C"/>
</dbReference>
<organism evidence="2 3">
    <name type="scientific">Variovorax paradoxus</name>
    <dbReference type="NCBI Taxonomy" id="34073"/>
    <lineage>
        <taxon>Bacteria</taxon>
        <taxon>Pseudomonadati</taxon>
        <taxon>Pseudomonadota</taxon>
        <taxon>Betaproteobacteria</taxon>
        <taxon>Burkholderiales</taxon>
        <taxon>Comamonadaceae</taxon>
        <taxon>Variovorax</taxon>
    </lineage>
</organism>
<dbReference type="InterPro" id="IPR006135">
    <property type="entry name" value="T3SS_substrate_exporter"/>
</dbReference>
<accession>A0AA91DH66</accession>
<comment type="caution">
    <text evidence="2">The sequence shown here is derived from an EMBL/GenBank/DDBJ whole genome shotgun (WGS) entry which is preliminary data.</text>
</comment>
<dbReference type="GO" id="GO:0009306">
    <property type="term" value="P:protein secretion"/>
    <property type="evidence" value="ECO:0007669"/>
    <property type="project" value="InterPro"/>
</dbReference>
<keyword evidence="2" id="KW-0969">Cilium</keyword>
<evidence type="ECO:0000256" key="1">
    <source>
        <dbReference type="ARBA" id="ARBA00010690"/>
    </source>
</evidence>
<name>A0AA91DH66_VARPD</name>
<keyword evidence="2" id="KW-0966">Cell projection</keyword>
<reference evidence="2 3" key="1">
    <citation type="submission" date="2016-03" db="EMBL/GenBank/DDBJ databases">
        <title>Genome sequence of Variovorax paradoxus KB5.</title>
        <authorList>
            <person name="Jeong H."/>
            <person name="Hong C.E."/>
            <person name="Jo S.H."/>
            <person name="Park J.M."/>
        </authorList>
    </citation>
    <scope>NUCLEOTIDE SEQUENCE [LARGE SCALE GENOMIC DNA]</scope>
    <source>
        <strain evidence="2 3">KB5</strain>
    </source>
</reference>
<gene>
    <name evidence="2" type="ORF">A3K87_31020</name>
</gene>
<dbReference type="EMBL" id="LVHG01000100">
    <property type="protein sequence ID" value="OAK56018.1"/>
    <property type="molecule type" value="Genomic_DNA"/>
</dbReference>
<dbReference type="Gene3D" id="3.40.1690.10">
    <property type="entry name" value="secretion proteins EscU"/>
    <property type="match status" value="1"/>
</dbReference>
<dbReference type="GO" id="GO:0005886">
    <property type="term" value="C:plasma membrane"/>
    <property type="evidence" value="ECO:0007669"/>
    <property type="project" value="TreeGrafter"/>
</dbReference>
<protein>
    <submittedName>
        <fullName evidence="2">Flagellar protein FhlB</fullName>
    </submittedName>
</protein>
<proteinExistence type="inferred from homology"/>
<dbReference type="PANTHER" id="PTHR30531">
    <property type="entry name" value="FLAGELLAR BIOSYNTHETIC PROTEIN FLHB"/>
    <property type="match status" value="1"/>
</dbReference>
<dbReference type="SUPFAM" id="SSF160544">
    <property type="entry name" value="EscU C-terminal domain-like"/>
    <property type="match status" value="1"/>
</dbReference>
<evidence type="ECO:0000313" key="2">
    <source>
        <dbReference type="EMBL" id="OAK56018.1"/>
    </source>
</evidence>
<dbReference type="AlphaFoldDB" id="A0AA91DH66"/>
<dbReference type="PANTHER" id="PTHR30531:SF12">
    <property type="entry name" value="FLAGELLAR BIOSYNTHETIC PROTEIN FLHB"/>
    <property type="match status" value="1"/>
</dbReference>
<sequence>MNGAPANRNSAVALSYADKTKAPVVVAKGYGVVAESIMRQARENGLYVHASADLVRLLMQVNLDQQIPPQLYRAVAEVMAWIYGLEGQGESHAGHQIET</sequence>
<dbReference type="Pfam" id="PF01312">
    <property type="entry name" value="Bac_export_2"/>
    <property type="match status" value="1"/>
</dbReference>
<dbReference type="Proteomes" id="UP000077852">
    <property type="component" value="Unassembled WGS sequence"/>
</dbReference>
<comment type="similarity">
    <text evidence="1">Belongs to the type III secretion exporter family.</text>
</comment>
<evidence type="ECO:0000313" key="3">
    <source>
        <dbReference type="Proteomes" id="UP000077852"/>
    </source>
</evidence>
<dbReference type="RefSeq" id="WP_081271449.1">
    <property type="nucleotide sequence ID" value="NZ_LVHG01000100.1"/>
</dbReference>
<keyword evidence="2" id="KW-0282">Flagellum</keyword>